<dbReference type="WBParaSite" id="PSAMB.scaffold232size63248.g3444.t1">
    <property type="protein sequence ID" value="PSAMB.scaffold232size63248.g3444.t1"/>
    <property type="gene ID" value="PSAMB.scaffold232size63248.g3444"/>
</dbReference>
<organism evidence="3 4">
    <name type="scientific">Plectus sambesii</name>
    <dbReference type="NCBI Taxonomy" id="2011161"/>
    <lineage>
        <taxon>Eukaryota</taxon>
        <taxon>Metazoa</taxon>
        <taxon>Ecdysozoa</taxon>
        <taxon>Nematoda</taxon>
        <taxon>Chromadorea</taxon>
        <taxon>Plectida</taxon>
        <taxon>Plectina</taxon>
        <taxon>Plectoidea</taxon>
        <taxon>Plectidae</taxon>
        <taxon>Plectus</taxon>
    </lineage>
</organism>
<evidence type="ECO:0000256" key="1">
    <source>
        <dbReference type="SAM" id="MobiDB-lite"/>
    </source>
</evidence>
<proteinExistence type="predicted"/>
<feature type="transmembrane region" description="Helical" evidence="2">
    <location>
        <begin position="265"/>
        <end position="289"/>
    </location>
</feature>
<reference evidence="4" key="1">
    <citation type="submission" date="2022-11" db="UniProtKB">
        <authorList>
            <consortium name="WormBaseParasite"/>
        </authorList>
    </citation>
    <scope>IDENTIFICATION</scope>
</reference>
<feature type="compositionally biased region" description="Basic and acidic residues" evidence="1">
    <location>
        <begin position="22"/>
        <end position="36"/>
    </location>
</feature>
<feature type="transmembrane region" description="Helical" evidence="2">
    <location>
        <begin position="322"/>
        <end position="347"/>
    </location>
</feature>
<feature type="region of interest" description="Disordered" evidence="1">
    <location>
        <begin position="20"/>
        <end position="78"/>
    </location>
</feature>
<keyword evidence="2" id="KW-1133">Transmembrane helix</keyword>
<name>A0A914VS57_9BILA</name>
<keyword evidence="3" id="KW-1185">Reference proteome</keyword>
<feature type="transmembrane region" description="Helical" evidence="2">
    <location>
        <begin position="238"/>
        <end position="258"/>
    </location>
</feature>
<dbReference type="Proteomes" id="UP000887566">
    <property type="component" value="Unplaced"/>
</dbReference>
<accession>A0A914VS57</accession>
<evidence type="ECO:0000313" key="3">
    <source>
        <dbReference type="Proteomes" id="UP000887566"/>
    </source>
</evidence>
<protein>
    <submittedName>
        <fullName evidence="4">Transmembrane protein</fullName>
    </submittedName>
</protein>
<evidence type="ECO:0000256" key="2">
    <source>
        <dbReference type="SAM" id="Phobius"/>
    </source>
</evidence>
<feature type="transmembrane region" description="Helical" evidence="2">
    <location>
        <begin position="207"/>
        <end position="232"/>
    </location>
</feature>
<keyword evidence="2" id="KW-0812">Transmembrane</keyword>
<sequence length="405" mass="44292">MISVIVLRWELAGASEISLNSDGRRAAARDVNHDAEAGEQQTPHPPPIADQRRAAPNPARDHRPSGSTNPPLSAAARTGSVPVAWPASGAMMPTAQRHSLSSSAVAAPPMAAPNAYRIASSQQYTGAFPPPNFYRDTYGLDMLGDSITTEGSEDTVTTKSTVRTVNFRQPEMFESVTSHDASSQMAQSYQIEQVVTTEVFVNHPRSLLILALIQVATAIQLLVFGAICVFYDGCPYFGAVWSSMLFIANGTLLIVFLKWQPIRELLVACLVSAVFSFLLSVALFGWTAYLVDAEDKIVRRQGWDFANSHILEVNRIVTNTKIAMYSMHMILAPIYAICCGIVIVLLYRNLRDLGEGKTTRAYFFSRPPMGHQKVLVPIELKQVKSFNPKAQQASIAVQTSTIGTM</sequence>
<evidence type="ECO:0000313" key="4">
    <source>
        <dbReference type="WBParaSite" id="PSAMB.scaffold232size63248.g3444.t1"/>
    </source>
</evidence>
<keyword evidence="2" id="KW-0472">Membrane</keyword>
<dbReference type="AlphaFoldDB" id="A0A914VS57"/>